<keyword evidence="1" id="KW-0805">Transcription regulation</keyword>
<organism evidence="6 7">
    <name type="scientific">Lactiplantibacillus mudanjiangensis</name>
    <dbReference type="NCBI Taxonomy" id="1296538"/>
    <lineage>
        <taxon>Bacteria</taxon>
        <taxon>Bacillati</taxon>
        <taxon>Bacillota</taxon>
        <taxon>Bacilli</taxon>
        <taxon>Lactobacillales</taxon>
        <taxon>Lactobacillaceae</taxon>
        <taxon>Lactiplantibacillus</taxon>
    </lineage>
</organism>
<gene>
    <name evidence="6" type="ORF">MUDAN_MDHGFNIF_01934</name>
</gene>
<evidence type="ECO:0000256" key="2">
    <source>
        <dbReference type="ARBA" id="ARBA00023125"/>
    </source>
</evidence>
<keyword evidence="3" id="KW-0804">Transcription</keyword>
<dbReference type="PROSITE" id="PS50977">
    <property type="entry name" value="HTH_TETR_2"/>
    <property type="match status" value="1"/>
</dbReference>
<evidence type="ECO:0000313" key="7">
    <source>
        <dbReference type="Proteomes" id="UP000289996"/>
    </source>
</evidence>
<feature type="DNA-binding region" description="H-T-H motif" evidence="4">
    <location>
        <begin position="29"/>
        <end position="48"/>
    </location>
</feature>
<keyword evidence="2 4" id="KW-0238">DNA-binding</keyword>
<sequence length="186" mass="20150">MRTKDENKVKAIKQAVIELCDTIGLANMTTAKVAKEAGVSPATIYLYYQDKTDLLSRLYEEVKDDLHRGLAGAITAAGDDVTAQLRAMLQFSVDRAREFPKESHFVSTLWTSQELLDDAAKASGNTAPGPLLTLYQRLQADDKIVDAPIPVLAAFASVPTLILQTADDDAASLTQAIDLVVKALMK</sequence>
<keyword evidence="7" id="KW-1185">Reference proteome</keyword>
<dbReference type="PANTHER" id="PTHR30055:SF234">
    <property type="entry name" value="HTH-TYPE TRANSCRIPTIONAL REGULATOR BETI"/>
    <property type="match status" value="1"/>
</dbReference>
<feature type="domain" description="HTH tetR-type" evidence="5">
    <location>
        <begin position="6"/>
        <end position="66"/>
    </location>
</feature>
<proteinExistence type="predicted"/>
<accession>A0A660E8M2</accession>
<dbReference type="GO" id="GO:0000976">
    <property type="term" value="F:transcription cis-regulatory region binding"/>
    <property type="evidence" value="ECO:0007669"/>
    <property type="project" value="TreeGrafter"/>
</dbReference>
<dbReference type="OrthoDB" id="6430772at2"/>
<evidence type="ECO:0000256" key="4">
    <source>
        <dbReference type="PROSITE-ProRule" id="PRU00335"/>
    </source>
</evidence>
<dbReference type="InterPro" id="IPR009057">
    <property type="entry name" value="Homeodomain-like_sf"/>
</dbReference>
<reference evidence="6 7" key="1">
    <citation type="submission" date="2018-11" db="EMBL/GenBank/DDBJ databases">
        <authorList>
            <person name="Wuyts S."/>
        </authorList>
    </citation>
    <scope>NUCLEOTIDE SEQUENCE [LARGE SCALE GENOMIC DNA]</scope>
    <source>
        <strain evidence="6">Lactobacillus mudanjiangensis AMBF249</strain>
    </source>
</reference>
<dbReference type="EMBL" id="UYIG01000196">
    <property type="protein sequence ID" value="VDG30383.1"/>
    <property type="molecule type" value="Genomic_DNA"/>
</dbReference>
<dbReference type="InterPro" id="IPR050109">
    <property type="entry name" value="HTH-type_TetR-like_transc_reg"/>
</dbReference>
<protein>
    <recommendedName>
        <fullName evidence="5">HTH tetR-type domain-containing protein</fullName>
    </recommendedName>
</protein>
<dbReference type="InterPro" id="IPR001647">
    <property type="entry name" value="HTH_TetR"/>
</dbReference>
<dbReference type="RefSeq" id="WP_130843430.1">
    <property type="nucleotide sequence ID" value="NZ_BJDY01000002.1"/>
</dbReference>
<evidence type="ECO:0000256" key="1">
    <source>
        <dbReference type="ARBA" id="ARBA00023015"/>
    </source>
</evidence>
<dbReference type="SUPFAM" id="SSF46689">
    <property type="entry name" value="Homeodomain-like"/>
    <property type="match status" value="1"/>
</dbReference>
<evidence type="ECO:0000313" key="6">
    <source>
        <dbReference type="EMBL" id="VDG30383.1"/>
    </source>
</evidence>
<name>A0A660E8M2_9LACO</name>
<evidence type="ECO:0000256" key="3">
    <source>
        <dbReference type="ARBA" id="ARBA00023163"/>
    </source>
</evidence>
<dbReference type="Pfam" id="PF00440">
    <property type="entry name" value="TetR_N"/>
    <property type="match status" value="1"/>
</dbReference>
<dbReference type="AlphaFoldDB" id="A0A660E8M2"/>
<dbReference type="GO" id="GO:0003700">
    <property type="term" value="F:DNA-binding transcription factor activity"/>
    <property type="evidence" value="ECO:0007669"/>
    <property type="project" value="TreeGrafter"/>
</dbReference>
<dbReference type="PANTHER" id="PTHR30055">
    <property type="entry name" value="HTH-TYPE TRANSCRIPTIONAL REGULATOR RUTR"/>
    <property type="match status" value="1"/>
</dbReference>
<dbReference type="Gene3D" id="1.10.357.10">
    <property type="entry name" value="Tetracycline Repressor, domain 2"/>
    <property type="match status" value="1"/>
</dbReference>
<evidence type="ECO:0000259" key="5">
    <source>
        <dbReference type="PROSITE" id="PS50977"/>
    </source>
</evidence>
<dbReference type="Proteomes" id="UP000289996">
    <property type="component" value="Unassembled WGS sequence"/>
</dbReference>